<evidence type="ECO:0000256" key="10">
    <source>
        <dbReference type="PROSITE-ProRule" id="PRU00169"/>
    </source>
</evidence>
<dbReference type="GO" id="GO:0000160">
    <property type="term" value="P:phosphorelay signal transduction system"/>
    <property type="evidence" value="ECO:0007669"/>
    <property type="project" value="UniProtKB-KW"/>
</dbReference>
<evidence type="ECO:0000256" key="4">
    <source>
        <dbReference type="ARBA" id="ARBA00022553"/>
    </source>
</evidence>
<dbReference type="PANTHER" id="PTHR42713">
    <property type="entry name" value="HISTIDINE KINASE-RELATED"/>
    <property type="match status" value="1"/>
</dbReference>
<dbReference type="SUPFAM" id="SSF52172">
    <property type="entry name" value="CheY-like"/>
    <property type="match status" value="1"/>
</dbReference>
<keyword evidence="6" id="KW-0805">Transcription regulation</keyword>
<evidence type="ECO:0000256" key="7">
    <source>
        <dbReference type="ARBA" id="ARBA00023125"/>
    </source>
</evidence>
<comment type="function">
    <text evidence="9">May play the central regulatory role in sporulation. It may be an element of the effector pathway responsible for the activation of sporulation genes in response to nutritional stress. Spo0A may act in concert with spo0H (a sigma factor) to control the expression of some genes that are critical to the sporulation process.</text>
</comment>
<proteinExistence type="predicted"/>
<sequence>MMYRFLIVDDEYYIRQHIRCCIPWENYDFQYAGEASSVSQAMEFLEHNGVELILLDISMPGQSGMDLLKLLDAKKRPHVIILTGFATFEYAREALKYGVSDYLLKPIKPETLTDSVISLKETLDRENNRTKALLQLEWTSAVIEQETQRNFFRSLYTGHVPARGEELLETYGIRPSSRYIVLILDTISKDKQNKHNGQKQADRLAMNNCAEQILSPFGFYLITPDGYGRSVIILEGLPSSISGQELTDLVQKLVKERFHLSLLSGYSISASGKAGDILAAYQNSLQFFWLRTIYGETIDVSQVFMPSLPVLDSLAALNNRLRLDLSGKQDTAVLRVLDKIFLLMKKHLFPIHALESEIVSLMGIAIHHAAERHLDILSSENDWNSLSCTDLIQSGLRLEEIKETFARLFSAFMRDQEQGDHHFIEEVVLQSQKIIDRDFAKACLSLNTIASELLISPSYLSRSFTKIQGISLTSYITKCRMEHARDLLQHTEMTIAQISEQSGYSDLFYFSKRFKSFWGVSPSRYRLTGASDMEVNKED</sequence>
<dbReference type="PANTHER" id="PTHR42713:SF3">
    <property type="entry name" value="TRANSCRIPTIONAL REGULATORY PROTEIN HPTR"/>
    <property type="match status" value="1"/>
</dbReference>
<keyword evidence="7" id="KW-0238">DNA-binding</keyword>
<comment type="subcellular location">
    <subcellularLocation>
        <location evidence="1">Cytoplasm</location>
    </subcellularLocation>
</comment>
<feature type="domain" description="HTH araC/xylS-type" evidence="11">
    <location>
        <begin position="429"/>
        <end position="528"/>
    </location>
</feature>
<organism evidence="13 14">
    <name type="scientific">Enterocloster citroniae</name>
    <dbReference type="NCBI Taxonomy" id="358743"/>
    <lineage>
        <taxon>Bacteria</taxon>
        <taxon>Bacillati</taxon>
        <taxon>Bacillota</taxon>
        <taxon>Clostridia</taxon>
        <taxon>Lachnospirales</taxon>
        <taxon>Lachnospiraceae</taxon>
        <taxon>Enterocloster</taxon>
    </lineage>
</organism>
<reference evidence="13" key="1">
    <citation type="journal article" date="2021" name="Gut Microbes">
        <title>A synthetic consortium of 100 gut commensals modulates the composition and function in a colon model of the microbiome of elderly subjects.</title>
        <authorList>
            <person name="Perez M."/>
            <person name="Ntemiri A."/>
            <person name="Tan H."/>
            <person name="Harris H.M.B."/>
            <person name="Roager H.M."/>
            <person name="Ribiere C."/>
            <person name="O'Toole P.W."/>
        </authorList>
    </citation>
    <scope>NUCLEOTIDE SEQUENCE</scope>
    <source>
        <strain evidence="13">MCC335</strain>
    </source>
</reference>
<keyword evidence="8" id="KW-0804">Transcription</keyword>
<dbReference type="AlphaFoldDB" id="A0AA41FJK1"/>
<evidence type="ECO:0000256" key="8">
    <source>
        <dbReference type="ARBA" id="ARBA00023163"/>
    </source>
</evidence>
<dbReference type="PROSITE" id="PS00041">
    <property type="entry name" value="HTH_ARAC_FAMILY_1"/>
    <property type="match status" value="1"/>
</dbReference>
<dbReference type="SMART" id="SM00342">
    <property type="entry name" value="HTH_ARAC"/>
    <property type="match status" value="1"/>
</dbReference>
<dbReference type="CDD" id="cd17536">
    <property type="entry name" value="REC_YesN-like"/>
    <property type="match status" value="1"/>
</dbReference>
<dbReference type="SUPFAM" id="SSF46689">
    <property type="entry name" value="Homeodomain-like"/>
    <property type="match status" value="1"/>
</dbReference>
<name>A0AA41FJK1_9FIRM</name>
<dbReference type="InterPro" id="IPR011006">
    <property type="entry name" value="CheY-like_superfamily"/>
</dbReference>
<dbReference type="GO" id="GO:0043565">
    <property type="term" value="F:sequence-specific DNA binding"/>
    <property type="evidence" value="ECO:0007669"/>
    <property type="project" value="InterPro"/>
</dbReference>
<dbReference type="InterPro" id="IPR018060">
    <property type="entry name" value="HTH_AraC"/>
</dbReference>
<evidence type="ECO:0000256" key="9">
    <source>
        <dbReference type="ARBA" id="ARBA00024867"/>
    </source>
</evidence>
<dbReference type="RefSeq" id="WP_117451400.1">
    <property type="nucleotide sequence ID" value="NZ_CABJDD010000009.1"/>
</dbReference>
<evidence type="ECO:0000256" key="1">
    <source>
        <dbReference type="ARBA" id="ARBA00004496"/>
    </source>
</evidence>
<dbReference type="InterPro" id="IPR018062">
    <property type="entry name" value="HTH_AraC-typ_CS"/>
</dbReference>
<dbReference type="EMBL" id="WQPS01000064">
    <property type="protein sequence ID" value="MBT9812655.1"/>
    <property type="molecule type" value="Genomic_DNA"/>
</dbReference>
<dbReference type="Gene3D" id="1.10.10.60">
    <property type="entry name" value="Homeodomain-like"/>
    <property type="match status" value="2"/>
</dbReference>
<dbReference type="Proteomes" id="UP000708338">
    <property type="component" value="Unassembled WGS sequence"/>
</dbReference>
<keyword evidence="5" id="KW-0902">Two-component regulatory system</keyword>
<dbReference type="InterPro" id="IPR009057">
    <property type="entry name" value="Homeodomain-like_sf"/>
</dbReference>
<dbReference type="GO" id="GO:0003700">
    <property type="term" value="F:DNA-binding transcription factor activity"/>
    <property type="evidence" value="ECO:0007669"/>
    <property type="project" value="InterPro"/>
</dbReference>
<evidence type="ECO:0000256" key="6">
    <source>
        <dbReference type="ARBA" id="ARBA00023015"/>
    </source>
</evidence>
<dbReference type="Pfam" id="PF12833">
    <property type="entry name" value="HTH_18"/>
    <property type="match status" value="1"/>
</dbReference>
<dbReference type="PROSITE" id="PS50110">
    <property type="entry name" value="RESPONSE_REGULATORY"/>
    <property type="match status" value="1"/>
</dbReference>
<keyword evidence="4 10" id="KW-0597">Phosphoprotein</keyword>
<dbReference type="InterPro" id="IPR001789">
    <property type="entry name" value="Sig_transdc_resp-reg_receiver"/>
</dbReference>
<dbReference type="InterPro" id="IPR051552">
    <property type="entry name" value="HptR"/>
</dbReference>
<feature type="modified residue" description="4-aspartylphosphate" evidence="10">
    <location>
        <position position="56"/>
    </location>
</feature>
<evidence type="ECO:0000259" key="11">
    <source>
        <dbReference type="PROSITE" id="PS01124"/>
    </source>
</evidence>
<gene>
    <name evidence="13" type="ORF">GPL26_23960</name>
</gene>
<dbReference type="Gene3D" id="3.40.50.2300">
    <property type="match status" value="1"/>
</dbReference>
<feature type="domain" description="Response regulatory" evidence="12">
    <location>
        <begin position="4"/>
        <end position="120"/>
    </location>
</feature>
<evidence type="ECO:0000256" key="3">
    <source>
        <dbReference type="ARBA" id="ARBA00022490"/>
    </source>
</evidence>
<dbReference type="Pfam" id="PF00072">
    <property type="entry name" value="Response_reg"/>
    <property type="match status" value="1"/>
</dbReference>
<dbReference type="InterPro" id="IPR020449">
    <property type="entry name" value="Tscrpt_reg_AraC-type_HTH"/>
</dbReference>
<evidence type="ECO:0000313" key="13">
    <source>
        <dbReference type="EMBL" id="MBT9812655.1"/>
    </source>
</evidence>
<dbReference type="SMART" id="SM00448">
    <property type="entry name" value="REC"/>
    <property type="match status" value="1"/>
</dbReference>
<evidence type="ECO:0000256" key="5">
    <source>
        <dbReference type="ARBA" id="ARBA00023012"/>
    </source>
</evidence>
<evidence type="ECO:0000259" key="12">
    <source>
        <dbReference type="PROSITE" id="PS50110"/>
    </source>
</evidence>
<accession>A0AA41FJK1</accession>
<evidence type="ECO:0000256" key="2">
    <source>
        <dbReference type="ARBA" id="ARBA00018672"/>
    </source>
</evidence>
<dbReference type="PROSITE" id="PS01124">
    <property type="entry name" value="HTH_ARAC_FAMILY_2"/>
    <property type="match status" value="1"/>
</dbReference>
<keyword evidence="3" id="KW-0963">Cytoplasm</keyword>
<dbReference type="GO" id="GO:0005737">
    <property type="term" value="C:cytoplasm"/>
    <property type="evidence" value="ECO:0007669"/>
    <property type="project" value="UniProtKB-SubCell"/>
</dbReference>
<comment type="caution">
    <text evidence="13">The sequence shown here is derived from an EMBL/GenBank/DDBJ whole genome shotgun (WGS) entry which is preliminary data.</text>
</comment>
<dbReference type="PRINTS" id="PR00032">
    <property type="entry name" value="HTHARAC"/>
</dbReference>
<protein>
    <recommendedName>
        <fullName evidence="2">Stage 0 sporulation protein A homolog</fullName>
    </recommendedName>
</protein>
<evidence type="ECO:0000313" key="14">
    <source>
        <dbReference type="Proteomes" id="UP000708338"/>
    </source>
</evidence>